<proteinExistence type="predicted"/>
<keyword evidence="1" id="KW-0812">Transmembrane</keyword>
<dbReference type="Proteomes" id="UP001597511">
    <property type="component" value="Unassembled WGS sequence"/>
</dbReference>
<keyword evidence="1" id="KW-0472">Membrane</keyword>
<reference evidence="3" key="1">
    <citation type="journal article" date="2019" name="Int. J. Syst. Evol. Microbiol.">
        <title>The Global Catalogue of Microorganisms (GCM) 10K type strain sequencing project: providing services to taxonomists for standard genome sequencing and annotation.</title>
        <authorList>
            <consortium name="The Broad Institute Genomics Platform"/>
            <consortium name="The Broad Institute Genome Sequencing Center for Infectious Disease"/>
            <person name="Wu L."/>
            <person name="Ma J."/>
        </authorList>
    </citation>
    <scope>NUCLEOTIDE SEQUENCE [LARGE SCALE GENOMIC DNA]</scope>
    <source>
        <strain evidence="3">KCTC 23299</strain>
    </source>
</reference>
<evidence type="ECO:0000313" key="3">
    <source>
        <dbReference type="Proteomes" id="UP001597511"/>
    </source>
</evidence>
<evidence type="ECO:0000313" key="2">
    <source>
        <dbReference type="EMBL" id="MFD2921603.1"/>
    </source>
</evidence>
<dbReference type="RefSeq" id="WP_386102233.1">
    <property type="nucleotide sequence ID" value="NZ_JBHUOZ010000003.1"/>
</dbReference>
<accession>A0ABW6ABP0</accession>
<dbReference type="EMBL" id="JBHUOZ010000003">
    <property type="protein sequence ID" value="MFD2921603.1"/>
    <property type="molecule type" value="Genomic_DNA"/>
</dbReference>
<keyword evidence="1" id="KW-1133">Transmembrane helix</keyword>
<sequence length="213" mass="24489">MNNKGLVLTAIIFFLLINTIYYWEGKLDLWAIPVFLLLAFVYALLAFALLRQIFFAFREKFVNKQRLYRIGLLIIVVGLTLYKPYGLINFDKLEGEDMLVAGGEGAANCSTIFKLKDDFTFREWVGCFGVTETRGKYYLQNDTIFFTNQRSSRPGDQLYQFAVIRPSIWGSSKIFADLVRYKDMSDTSGHILGITKNELTQLMKIQAEKNPVN</sequence>
<comment type="caution">
    <text evidence="2">The sequence shown here is derived from an EMBL/GenBank/DDBJ whole genome shotgun (WGS) entry which is preliminary data.</text>
</comment>
<protein>
    <submittedName>
        <fullName evidence="2">Uncharacterized protein</fullName>
    </submittedName>
</protein>
<gene>
    <name evidence="2" type="ORF">ACFS6H_17930</name>
</gene>
<name>A0ABW6ABP0_9BACT</name>
<feature type="transmembrane region" description="Helical" evidence="1">
    <location>
        <begin position="29"/>
        <end position="50"/>
    </location>
</feature>
<organism evidence="2 3">
    <name type="scientific">Terrimonas rubra</name>
    <dbReference type="NCBI Taxonomy" id="1035890"/>
    <lineage>
        <taxon>Bacteria</taxon>
        <taxon>Pseudomonadati</taxon>
        <taxon>Bacteroidota</taxon>
        <taxon>Chitinophagia</taxon>
        <taxon>Chitinophagales</taxon>
        <taxon>Chitinophagaceae</taxon>
        <taxon>Terrimonas</taxon>
    </lineage>
</organism>
<evidence type="ECO:0000256" key="1">
    <source>
        <dbReference type="SAM" id="Phobius"/>
    </source>
</evidence>
<feature type="transmembrane region" description="Helical" evidence="1">
    <location>
        <begin position="70"/>
        <end position="88"/>
    </location>
</feature>
<keyword evidence="3" id="KW-1185">Reference proteome</keyword>
<feature type="transmembrane region" description="Helical" evidence="1">
    <location>
        <begin position="5"/>
        <end position="23"/>
    </location>
</feature>